<dbReference type="Proteomes" id="UP000008144">
    <property type="component" value="Chromosome 9"/>
</dbReference>
<organism evidence="3 4">
    <name type="scientific">Ciona intestinalis</name>
    <name type="common">Transparent sea squirt</name>
    <name type="synonym">Ascidia intestinalis</name>
    <dbReference type="NCBI Taxonomy" id="7719"/>
    <lineage>
        <taxon>Eukaryota</taxon>
        <taxon>Metazoa</taxon>
        <taxon>Chordata</taxon>
        <taxon>Tunicata</taxon>
        <taxon>Ascidiacea</taxon>
        <taxon>Phlebobranchia</taxon>
        <taxon>Cionidae</taxon>
        <taxon>Ciona</taxon>
    </lineage>
</organism>
<evidence type="ECO:0000313" key="3">
    <source>
        <dbReference type="Ensembl" id="ENSCINP00000036331.1"/>
    </source>
</evidence>
<dbReference type="AlphaFoldDB" id="H2Y346"/>
<evidence type="ECO:0000259" key="2">
    <source>
        <dbReference type="PROSITE" id="PS51184"/>
    </source>
</evidence>
<dbReference type="SUPFAM" id="SSF47473">
    <property type="entry name" value="EF-hand"/>
    <property type="match status" value="1"/>
</dbReference>
<dbReference type="InParanoid" id="H2Y346"/>
<dbReference type="InterPro" id="IPR011992">
    <property type="entry name" value="EF-hand-dom_pair"/>
</dbReference>
<dbReference type="Ensembl" id="ENSCINT00000032361.1">
    <property type="protein sequence ID" value="ENSCINP00000036331.1"/>
    <property type="gene ID" value="ENSCING00000021397.1"/>
</dbReference>
<sequence>LKIELCFIMFTLFSVCYASESLFPEGHLKPFGFHRPPTVLLDEFTLENAPKPAEFYENYFKAMKPAIFRGGLVNTDVFKHWTNDYLKEHYGDLEMRVLRLDEKKHDGMLAPLGEKYYGRDTIRHFVDHFQSEESNSYMVSELPAQMYKEFPVLPSIGACGEFTRNFIEINIWWNKGGSSSLLHEDSYNQLNCQLIGSKQWKLAEPQYTKWVYEQDEYGKAADGGASLFDPMAVDLIKYPDIVKVPWTNVTLHAGDCIFFPKRYYHQVNSLGNNSLSVVIQFGVDNDKENSVDQSFEDNTLDVSDCLESTDYKTPRLLNEFDVMWKWYGEGYMNFGQTSFVHARENLLMELNKCDGKCNFKEFQTICEHRANWWCNSTRVFNSLDTNKDGLITTDEGNTATWDQLRVYVKEISDFESINSVFLEATLIPRTNVEHFLHMALGKAENLKRETWLKVYQRLRGTSFMGDRIFTRLVGSSEINEVRSESIT</sequence>
<dbReference type="PANTHER" id="PTHR12461">
    <property type="entry name" value="HYPOXIA-INDUCIBLE FACTOR 1 ALPHA INHIBITOR-RELATED"/>
    <property type="match status" value="1"/>
</dbReference>
<reference evidence="3" key="2">
    <citation type="journal article" date="2008" name="Genome Biol.">
        <title>Improved genome assembly and evidence-based global gene model set for the chordate Ciona intestinalis: new insight into intron and operon populations.</title>
        <authorList>
            <person name="Satou Y."/>
            <person name="Mineta K."/>
            <person name="Ogasawara M."/>
            <person name="Sasakura Y."/>
            <person name="Shoguchi E."/>
            <person name="Ueno K."/>
            <person name="Yamada L."/>
            <person name="Matsumoto J."/>
            <person name="Wasserscheid J."/>
            <person name="Dewar K."/>
            <person name="Wiley G.B."/>
            <person name="Macmil S.L."/>
            <person name="Roe B.A."/>
            <person name="Zeller R.W."/>
            <person name="Hastings K.E."/>
            <person name="Lemaire P."/>
            <person name="Lindquist E."/>
            <person name="Endo T."/>
            <person name="Hotta K."/>
            <person name="Inaba K."/>
        </authorList>
    </citation>
    <scope>NUCLEOTIDE SEQUENCE [LARGE SCALE GENOMIC DNA]</scope>
    <source>
        <strain evidence="3">wild type</strain>
    </source>
</reference>
<dbReference type="InterPro" id="IPR041667">
    <property type="entry name" value="Cupin_8"/>
</dbReference>
<accession>H2Y346</accession>
<dbReference type="SUPFAM" id="SSF51197">
    <property type="entry name" value="Clavaminate synthase-like"/>
    <property type="match status" value="1"/>
</dbReference>
<evidence type="ECO:0000313" key="4">
    <source>
        <dbReference type="Proteomes" id="UP000008144"/>
    </source>
</evidence>
<dbReference type="SMART" id="SM00558">
    <property type="entry name" value="JmjC"/>
    <property type="match status" value="1"/>
</dbReference>
<reference evidence="4" key="1">
    <citation type="journal article" date="2002" name="Science">
        <title>The draft genome of Ciona intestinalis: insights into chordate and vertebrate origins.</title>
        <authorList>
            <person name="Dehal P."/>
            <person name="Satou Y."/>
            <person name="Campbell R.K."/>
            <person name="Chapman J."/>
            <person name="Degnan B."/>
            <person name="De Tomaso A."/>
            <person name="Davidson B."/>
            <person name="Di Gregorio A."/>
            <person name="Gelpke M."/>
            <person name="Goodstein D.M."/>
            <person name="Harafuji N."/>
            <person name="Hastings K.E."/>
            <person name="Ho I."/>
            <person name="Hotta K."/>
            <person name="Huang W."/>
            <person name="Kawashima T."/>
            <person name="Lemaire P."/>
            <person name="Martinez D."/>
            <person name="Meinertzhagen I.A."/>
            <person name="Necula S."/>
            <person name="Nonaka M."/>
            <person name="Putnam N."/>
            <person name="Rash S."/>
            <person name="Saiga H."/>
            <person name="Satake M."/>
            <person name="Terry A."/>
            <person name="Yamada L."/>
            <person name="Wang H.G."/>
            <person name="Awazu S."/>
            <person name="Azumi K."/>
            <person name="Boore J."/>
            <person name="Branno M."/>
            <person name="Chin-Bow S."/>
            <person name="DeSantis R."/>
            <person name="Doyle S."/>
            <person name="Francino P."/>
            <person name="Keys D.N."/>
            <person name="Haga S."/>
            <person name="Hayashi H."/>
            <person name="Hino K."/>
            <person name="Imai K.S."/>
            <person name="Inaba K."/>
            <person name="Kano S."/>
            <person name="Kobayashi K."/>
            <person name="Kobayashi M."/>
            <person name="Lee B.I."/>
            <person name="Makabe K.W."/>
            <person name="Manohar C."/>
            <person name="Matassi G."/>
            <person name="Medina M."/>
            <person name="Mochizuki Y."/>
            <person name="Mount S."/>
            <person name="Morishita T."/>
            <person name="Miura S."/>
            <person name="Nakayama A."/>
            <person name="Nishizaka S."/>
            <person name="Nomoto H."/>
            <person name="Ohta F."/>
            <person name="Oishi K."/>
            <person name="Rigoutsos I."/>
            <person name="Sano M."/>
            <person name="Sasaki A."/>
            <person name="Sasakura Y."/>
            <person name="Shoguchi E."/>
            <person name="Shin-i T."/>
            <person name="Spagnuolo A."/>
            <person name="Stainier D."/>
            <person name="Suzuki M.M."/>
            <person name="Tassy O."/>
            <person name="Takatori N."/>
            <person name="Tokuoka M."/>
            <person name="Yagi K."/>
            <person name="Yoshizaki F."/>
            <person name="Wada S."/>
            <person name="Zhang C."/>
            <person name="Hyatt P.D."/>
            <person name="Larimer F."/>
            <person name="Detter C."/>
            <person name="Doggett N."/>
            <person name="Glavina T."/>
            <person name="Hawkins T."/>
            <person name="Richardson P."/>
            <person name="Lucas S."/>
            <person name="Kohara Y."/>
            <person name="Levine M."/>
            <person name="Satoh N."/>
            <person name="Rokhsar D.S."/>
        </authorList>
    </citation>
    <scope>NUCLEOTIDE SEQUENCE [LARGE SCALE GENOMIC DNA]</scope>
</reference>
<dbReference type="InterPro" id="IPR003347">
    <property type="entry name" value="JmjC_dom"/>
</dbReference>
<dbReference type="STRING" id="7719.ENSCINP00000036331"/>
<dbReference type="FunFam" id="2.60.120.650:FF:000066">
    <property type="entry name" value="lysine-specific demethylase 8-like"/>
    <property type="match status" value="1"/>
</dbReference>
<dbReference type="Pfam" id="PF13621">
    <property type="entry name" value="Cupin_8"/>
    <property type="match status" value="1"/>
</dbReference>
<protein>
    <recommendedName>
        <fullName evidence="2">JmjC domain-containing protein</fullName>
    </recommendedName>
</protein>
<dbReference type="HOGENOM" id="CLU_016785_9_2_1"/>
<name>H2Y346_CIOIN</name>
<dbReference type="EMBL" id="EAAA01002855">
    <property type="status" value="NOT_ANNOTATED_CDS"/>
    <property type="molecule type" value="Genomic_DNA"/>
</dbReference>
<reference evidence="3" key="4">
    <citation type="submission" date="2025-09" db="UniProtKB">
        <authorList>
            <consortium name="Ensembl"/>
        </authorList>
    </citation>
    <scope>IDENTIFICATION</scope>
</reference>
<dbReference type="GeneTree" id="ENSGT00940000165393"/>
<feature type="chain" id="PRO_5003577991" description="JmjC domain-containing protein" evidence="1">
    <location>
        <begin position="19"/>
        <end position="487"/>
    </location>
</feature>
<reference evidence="3" key="3">
    <citation type="submission" date="2025-08" db="UniProtKB">
        <authorList>
            <consortium name="Ensembl"/>
        </authorList>
    </citation>
    <scope>IDENTIFICATION</scope>
</reference>
<evidence type="ECO:0000256" key="1">
    <source>
        <dbReference type="SAM" id="SignalP"/>
    </source>
</evidence>
<keyword evidence="1" id="KW-0732">Signal</keyword>
<feature type="signal peptide" evidence="1">
    <location>
        <begin position="1"/>
        <end position="18"/>
    </location>
</feature>
<dbReference type="Gene3D" id="2.60.120.650">
    <property type="entry name" value="Cupin"/>
    <property type="match status" value="1"/>
</dbReference>
<dbReference type="PANTHER" id="PTHR12461:SF27">
    <property type="entry name" value="JMJC DOMAIN-CONTAINING PROTEIN"/>
    <property type="match status" value="1"/>
</dbReference>
<dbReference type="GO" id="GO:0016706">
    <property type="term" value="F:2-oxoglutarate-dependent dioxygenase activity"/>
    <property type="evidence" value="ECO:0000318"/>
    <property type="project" value="GO_Central"/>
</dbReference>
<dbReference type="PROSITE" id="PS51184">
    <property type="entry name" value="JMJC"/>
    <property type="match status" value="1"/>
</dbReference>
<feature type="domain" description="JmjC" evidence="2">
    <location>
        <begin position="142"/>
        <end position="298"/>
    </location>
</feature>
<dbReference type="OMA" id="PFGFHRP"/>
<keyword evidence="4" id="KW-1185">Reference proteome</keyword>
<proteinExistence type="predicted"/>